<accession>A0A0K2TDX7</accession>
<reference evidence="1" key="1">
    <citation type="submission" date="2014-05" db="EMBL/GenBank/DDBJ databases">
        <authorList>
            <person name="Chronopoulou M."/>
        </authorList>
    </citation>
    <scope>NUCLEOTIDE SEQUENCE</scope>
    <source>
        <tissue evidence="1">Whole organism</tissue>
    </source>
</reference>
<sequence length="65" mass="7551">MRYYKSCFTKSDNLYSAYIRKTTEAEESQGGDPALHLNSRGTRLKNNEHLLKEELETAIRLVNFV</sequence>
<evidence type="ECO:0000313" key="1">
    <source>
        <dbReference type="EMBL" id="CDW24228.1"/>
    </source>
</evidence>
<proteinExistence type="predicted"/>
<protein>
    <submittedName>
        <fullName evidence="1">Uncharacterized protein</fullName>
    </submittedName>
</protein>
<organism evidence="1">
    <name type="scientific">Lepeophtheirus salmonis</name>
    <name type="common">Salmon louse</name>
    <name type="synonym">Caligus salmonis</name>
    <dbReference type="NCBI Taxonomy" id="72036"/>
    <lineage>
        <taxon>Eukaryota</taxon>
        <taxon>Metazoa</taxon>
        <taxon>Ecdysozoa</taxon>
        <taxon>Arthropoda</taxon>
        <taxon>Crustacea</taxon>
        <taxon>Multicrustacea</taxon>
        <taxon>Hexanauplia</taxon>
        <taxon>Copepoda</taxon>
        <taxon>Siphonostomatoida</taxon>
        <taxon>Caligidae</taxon>
        <taxon>Lepeophtheirus</taxon>
    </lineage>
</organism>
<dbReference type="AlphaFoldDB" id="A0A0K2TDX7"/>
<name>A0A0K2TDX7_LEPSM</name>
<dbReference type="EMBL" id="HACA01006867">
    <property type="protein sequence ID" value="CDW24228.1"/>
    <property type="molecule type" value="Transcribed_RNA"/>
</dbReference>